<feature type="compositionally biased region" description="Polar residues" evidence="4">
    <location>
        <begin position="196"/>
        <end position="205"/>
    </location>
</feature>
<dbReference type="PANTHER" id="PTHR12272">
    <property type="entry name" value="DEADENYLATION COMPLEX SUBUNIT PAN3"/>
    <property type="match status" value="1"/>
</dbReference>
<evidence type="ECO:0000313" key="7">
    <source>
        <dbReference type="Proteomes" id="UP001314263"/>
    </source>
</evidence>
<keyword evidence="3" id="KW-0067">ATP-binding</keyword>
<dbReference type="Gene3D" id="1.10.287.3700">
    <property type="match status" value="1"/>
</dbReference>
<dbReference type="Gene3D" id="1.10.510.10">
    <property type="entry name" value="Transferase(Phosphotransferase) domain 1"/>
    <property type="match status" value="1"/>
</dbReference>
<keyword evidence="2" id="KW-0547">Nucleotide-binding</keyword>
<protein>
    <recommendedName>
        <fullName evidence="5">Pan3 C-terminal knob domain-containing protein</fullName>
    </recommendedName>
</protein>
<sequence>MMSDVETNEQSSPIGKVLTSSASARPFVLGQGNGGGQTLASSSSAVYAAPFVPASPGNPAGTRQNILNRGANGTSTQLSSRTASAAPFIPGGSQSGQLGPSAGRAAAMSSSAMPFVPRNSTDSFPSPRGRLSTNGSMGHHSELQLPDGDDLLGMTAHTPSGAPMARSPAKVLSIPVPRSPSGNLPAPQASLRAHRSSSPLRTSHNQGPGQGRGRGAPQAWRGGAQVGRGRTAPGTAGRGGRRPMQAAMMQGVQPVVSPYTMELNNAASAAGYWADHLSNDEQQRSYLAMQQGEEEWGLPETVQQYHSLYPLEDLSLTREKSSQAFGMKTTLMKGVSSRDGRAYTLRRLDNRRLPADPDLAAAAQDIVQQWSPLARHPNLSTPTEAFITGQMEGGPALVFVHAYYPAAITLEQAHMHQAAGGGHGQPAEEVLWCYMAQLTCAARAAHSAGLLLQPQSLAPSKVILTSPRRVRVGSLGVADLMSEEISSHEELNALQRKDLTAIGRLLLMLGCCCTAPTMDALAATYSEGLVRAVSALLASVQGTSFSSWQQVASMIAEHMMAEVEAQQLASDAAAAQVWKGAEDGRLLRILVKLTSILERPEHTGEPQWAETGDLYLLKLYRDFVLHQRRDDGSPNLDWGHVVESLNKLDAGIPEKVTLMSRDETSMLVMSYGDLKNCLDNVLKTQSSGPRAAPRLDMGRRL</sequence>
<proteinExistence type="predicted"/>
<dbReference type="InterPro" id="IPR041332">
    <property type="entry name" value="Pan3_CK"/>
</dbReference>
<evidence type="ECO:0000259" key="5">
    <source>
        <dbReference type="Pfam" id="PF18101"/>
    </source>
</evidence>
<comment type="subcellular location">
    <subcellularLocation>
        <location evidence="1">Cytoplasm</location>
    </subcellularLocation>
</comment>
<gene>
    <name evidence="6" type="ORF">CVIRNUC_004116</name>
</gene>
<feature type="domain" description="Pan3 C-terminal knob" evidence="5">
    <location>
        <begin position="549"/>
        <end position="681"/>
    </location>
</feature>
<feature type="compositionally biased region" description="Low complexity" evidence="4">
    <location>
        <begin position="90"/>
        <end position="114"/>
    </location>
</feature>
<dbReference type="GO" id="GO:0031251">
    <property type="term" value="C:PAN complex"/>
    <property type="evidence" value="ECO:0007669"/>
    <property type="project" value="InterPro"/>
</dbReference>
<dbReference type="GO" id="GO:0000932">
    <property type="term" value="C:P-body"/>
    <property type="evidence" value="ECO:0007669"/>
    <property type="project" value="TreeGrafter"/>
</dbReference>
<feature type="compositionally biased region" description="Polar residues" evidence="4">
    <location>
        <begin position="61"/>
        <end position="83"/>
    </location>
</feature>
<comment type="caution">
    <text evidence="6">The sequence shown here is derived from an EMBL/GenBank/DDBJ whole genome shotgun (WGS) entry which is preliminary data.</text>
</comment>
<dbReference type="EMBL" id="CAUYUE010000005">
    <property type="protein sequence ID" value="CAK0773929.1"/>
    <property type="molecule type" value="Genomic_DNA"/>
</dbReference>
<evidence type="ECO:0000256" key="2">
    <source>
        <dbReference type="ARBA" id="ARBA00022741"/>
    </source>
</evidence>
<evidence type="ECO:0000313" key="6">
    <source>
        <dbReference type="EMBL" id="CAK0773929.1"/>
    </source>
</evidence>
<accession>A0AAV1I251</accession>
<evidence type="ECO:0000256" key="4">
    <source>
        <dbReference type="SAM" id="MobiDB-lite"/>
    </source>
</evidence>
<dbReference type="InterPro" id="IPR030844">
    <property type="entry name" value="PAN3"/>
</dbReference>
<dbReference type="Proteomes" id="UP001314263">
    <property type="component" value="Unassembled WGS sequence"/>
</dbReference>
<keyword evidence="7" id="KW-1185">Reference proteome</keyword>
<dbReference type="GO" id="GO:0005524">
    <property type="term" value="F:ATP binding"/>
    <property type="evidence" value="ECO:0007669"/>
    <property type="project" value="UniProtKB-KW"/>
</dbReference>
<dbReference type="GO" id="GO:0008143">
    <property type="term" value="F:poly(A) binding"/>
    <property type="evidence" value="ECO:0007669"/>
    <property type="project" value="TreeGrafter"/>
</dbReference>
<feature type="compositionally biased region" description="Low complexity" evidence="4">
    <location>
        <begin position="215"/>
        <end position="235"/>
    </location>
</feature>
<dbReference type="Gene3D" id="1.20.5.5160">
    <property type="match status" value="1"/>
</dbReference>
<evidence type="ECO:0000256" key="3">
    <source>
        <dbReference type="ARBA" id="ARBA00022840"/>
    </source>
</evidence>
<dbReference type="GO" id="GO:0000289">
    <property type="term" value="P:nuclear-transcribed mRNA poly(A) tail shortening"/>
    <property type="evidence" value="ECO:0007669"/>
    <property type="project" value="InterPro"/>
</dbReference>
<feature type="region of interest" description="Disordered" evidence="4">
    <location>
        <begin position="56"/>
        <end position="243"/>
    </location>
</feature>
<dbReference type="Pfam" id="PF18101">
    <property type="entry name" value="Pan3_CK"/>
    <property type="match status" value="1"/>
</dbReference>
<organism evidence="6 7">
    <name type="scientific">Coccomyxa viridis</name>
    <dbReference type="NCBI Taxonomy" id="1274662"/>
    <lineage>
        <taxon>Eukaryota</taxon>
        <taxon>Viridiplantae</taxon>
        <taxon>Chlorophyta</taxon>
        <taxon>core chlorophytes</taxon>
        <taxon>Trebouxiophyceae</taxon>
        <taxon>Trebouxiophyceae incertae sedis</taxon>
        <taxon>Coccomyxaceae</taxon>
        <taxon>Coccomyxa</taxon>
    </lineage>
</organism>
<reference evidence="6 7" key="1">
    <citation type="submission" date="2023-10" db="EMBL/GenBank/DDBJ databases">
        <authorList>
            <person name="Maclean D."/>
            <person name="Macfadyen A."/>
        </authorList>
    </citation>
    <scope>NUCLEOTIDE SEQUENCE [LARGE SCALE GENOMIC DNA]</scope>
</reference>
<evidence type="ECO:0000256" key="1">
    <source>
        <dbReference type="ARBA" id="ARBA00004496"/>
    </source>
</evidence>
<name>A0AAV1I251_9CHLO</name>
<dbReference type="PANTHER" id="PTHR12272:SF11">
    <property type="entry name" value="PAN2-PAN3 DEADENYLATION COMPLEX SUBUNIT PAN3"/>
    <property type="match status" value="1"/>
</dbReference>
<dbReference type="AlphaFoldDB" id="A0AAV1I251"/>